<evidence type="ECO:0000256" key="2">
    <source>
        <dbReference type="ARBA" id="ARBA00022840"/>
    </source>
</evidence>
<comment type="caution">
    <text evidence="8">Lacks conserved residue(s) required for the propagation of feature annotation.</text>
</comment>
<evidence type="ECO:0000256" key="5">
    <source>
        <dbReference type="ARBA" id="ARBA00023125"/>
    </source>
</evidence>
<evidence type="ECO:0000259" key="9">
    <source>
        <dbReference type="PROSITE" id="PS50045"/>
    </source>
</evidence>
<dbReference type="InterPro" id="IPR001789">
    <property type="entry name" value="Sig_transdc_resp-reg_receiver"/>
</dbReference>
<dbReference type="InterPro" id="IPR002078">
    <property type="entry name" value="Sigma_54_int"/>
</dbReference>
<dbReference type="InterPro" id="IPR027417">
    <property type="entry name" value="P-loop_NTPase"/>
</dbReference>
<evidence type="ECO:0000256" key="7">
    <source>
        <dbReference type="ARBA" id="ARBA00023163"/>
    </source>
</evidence>
<dbReference type="PROSITE" id="PS50110">
    <property type="entry name" value="RESPONSE_REGULATORY"/>
    <property type="match status" value="1"/>
</dbReference>
<dbReference type="InterPro" id="IPR025943">
    <property type="entry name" value="Sigma_54_int_dom_ATP-bd_2"/>
</dbReference>
<protein>
    <submittedName>
        <fullName evidence="11">Sigma 54-interacting transcriptional regulator</fullName>
    </submittedName>
</protein>
<keyword evidence="7" id="KW-0804">Transcription</keyword>
<keyword evidence="2" id="KW-0067">ATP-binding</keyword>
<dbReference type="SUPFAM" id="SSF52172">
    <property type="entry name" value="CheY-like"/>
    <property type="match status" value="1"/>
</dbReference>
<keyword evidence="5" id="KW-0238">DNA-binding</keyword>
<dbReference type="Gene3D" id="1.10.10.60">
    <property type="entry name" value="Homeodomain-like"/>
    <property type="match status" value="1"/>
</dbReference>
<name>A0ABV9YXU0_9HYPH</name>
<sequence>MGFAAGPFGSARRRILVAERDPAVARPIAAALAAEIVNSEVEITDTIATAEARLRGSTFSAVVVGLDLATDALERLRPLVRGPMVSTGMGSMTLAVDAMRRGSDDFLMRPFAPRVLTQRLLARMNEKPIIAEPCPAAPAGFDGFIGSSSAMRQVFAQIDRVAGSKAPVFVTGESGTGKELAAQAVHNRSGRSGSFIALNCGAIPKDLIESEIFGHVRGAFTGAVEDHAGAAELANGGTLFLDEICEMDFALQAKLLRFVQTGEVRRVGGAKAKKVDVRFVCATNRDPKAEVAAGRFREDLFYRLHVLPVQLPPLRSRGEDAMILARTFLTRLAREEQRDFTGFDPLAERMIASYSWPGNVRELESALRRVVVLNDGGQVTADMLPDEISAAVLGRPMMSGKIVSQAPVSLPVTGDERKILPMWVQEQRIIENALSAFGGNIAKAAAALEINPSTIYRKRQSWAQQTSAAE</sequence>
<dbReference type="PROSITE" id="PS50045">
    <property type="entry name" value="SIGMA54_INTERACT_4"/>
    <property type="match status" value="1"/>
</dbReference>
<keyword evidence="4" id="KW-0805">Transcription regulation</keyword>
<dbReference type="Gene3D" id="1.10.8.60">
    <property type="match status" value="1"/>
</dbReference>
<evidence type="ECO:0000256" key="8">
    <source>
        <dbReference type="PROSITE-ProRule" id="PRU00169"/>
    </source>
</evidence>
<evidence type="ECO:0000256" key="6">
    <source>
        <dbReference type="ARBA" id="ARBA00023159"/>
    </source>
</evidence>
<evidence type="ECO:0000313" key="12">
    <source>
        <dbReference type="Proteomes" id="UP001595796"/>
    </source>
</evidence>
<keyword evidence="12" id="KW-1185">Reference proteome</keyword>
<keyword evidence="6" id="KW-0010">Activator</keyword>
<dbReference type="PANTHER" id="PTHR32071:SF117">
    <property type="entry name" value="PTS-DEPENDENT DIHYDROXYACETONE KINASE OPERON REGULATORY PROTEIN-RELATED"/>
    <property type="match status" value="1"/>
</dbReference>
<dbReference type="RefSeq" id="WP_114955402.1">
    <property type="nucleotide sequence ID" value="NZ_JBHSJF010000001.1"/>
</dbReference>
<dbReference type="Pfam" id="PF00158">
    <property type="entry name" value="Sigma54_activat"/>
    <property type="match status" value="1"/>
</dbReference>
<feature type="domain" description="Sigma-54 factor interaction" evidence="9">
    <location>
        <begin position="144"/>
        <end position="372"/>
    </location>
</feature>
<dbReference type="SMART" id="SM00382">
    <property type="entry name" value="AAA"/>
    <property type="match status" value="1"/>
</dbReference>
<dbReference type="CDD" id="cd00009">
    <property type="entry name" value="AAA"/>
    <property type="match status" value="1"/>
</dbReference>
<dbReference type="SUPFAM" id="SSF52540">
    <property type="entry name" value="P-loop containing nucleoside triphosphate hydrolases"/>
    <property type="match status" value="1"/>
</dbReference>
<dbReference type="Pfam" id="PF25601">
    <property type="entry name" value="AAA_lid_14"/>
    <property type="match status" value="1"/>
</dbReference>
<dbReference type="InterPro" id="IPR003593">
    <property type="entry name" value="AAA+_ATPase"/>
</dbReference>
<dbReference type="EMBL" id="JBHSJF010000001">
    <property type="protein sequence ID" value="MFC5066628.1"/>
    <property type="molecule type" value="Genomic_DNA"/>
</dbReference>
<dbReference type="SUPFAM" id="SSF46689">
    <property type="entry name" value="Homeodomain-like"/>
    <property type="match status" value="1"/>
</dbReference>
<dbReference type="InterPro" id="IPR009057">
    <property type="entry name" value="Homeodomain-like_sf"/>
</dbReference>
<evidence type="ECO:0000313" key="11">
    <source>
        <dbReference type="EMBL" id="MFC5066628.1"/>
    </source>
</evidence>
<proteinExistence type="predicted"/>
<dbReference type="Proteomes" id="UP001595796">
    <property type="component" value="Unassembled WGS sequence"/>
</dbReference>
<organism evidence="11 12">
    <name type="scientific">Flaviflagellibacter deserti</name>
    <dbReference type="NCBI Taxonomy" id="2267266"/>
    <lineage>
        <taxon>Bacteria</taxon>
        <taxon>Pseudomonadati</taxon>
        <taxon>Pseudomonadota</taxon>
        <taxon>Alphaproteobacteria</taxon>
        <taxon>Hyphomicrobiales</taxon>
        <taxon>Flaviflagellibacter</taxon>
    </lineage>
</organism>
<evidence type="ECO:0000256" key="1">
    <source>
        <dbReference type="ARBA" id="ARBA00022741"/>
    </source>
</evidence>
<dbReference type="Pfam" id="PF02954">
    <property type="entry name" value="HTH_8"/>
    <property type="match status" value="1"/>
</dbReference>
<evidence type="ECO:0000256" key="3">
    <source>
        <dbReference type="ARBA" id="ARBA00023012"/>
    </source>
</evidence>
<accession>A0ABV9YXU0</accession>
<dbReference type="InterPro" id="IPR058031">
    <property type="entry name" value="AAA_lid_NorR"/>
</dbReference>
<gene>
    <name evidence="11" type="ORF">ACFPFW_01200</name>
</gene>
<keyword evidence="3" id="KW-0902">Two-component regulatory system</keyword>
<dbReference type="PANTHER" id="PTHR32071">
    <property type="entry name" value="TRANSCRIPTIONAL REGULATORY PROTEIN"/>
    <property type="match status" value="1"/>
</dbReference>
<keyword evidence="1" id="KW-0547">Nucleotide-binding</keyword>
<feature type="domain" description="Response regulatory" evidence="10">
    <location>
        <begin position="14"/>
        <end position="124"/>
    </location>
</feature>
<reference evidence="12" key="1">
    <citation type="journal article" date="2019" name="Int. J. Syst. Evol. Microbiol.">
        <title>The Global Catalogue of Microorganisms (GCM) 10K type strain sequencing project: providing services to taxonomists for standard genome sequencing and annotation.</title>
        <authorList>
            <consortium name="The Broad Institute Genomics Platform"/>
            <consortium name="The Broad Institute Genome Sequencing Center for Infectious Disease"/>
            <person name="Wu L."/>
            <person name="Ma J."/>
        </authorList>
    </citation>
    <scope>NUCLEOTIDE SEQUENCE [LARGE SCALE GENOMIC DNA]</scope>
    <source>
        <strain evidence="12">CGMCC 1.16444</strain>
    </source>
</reference>
<dbReference type="InterPro" id="IPR002197">
    <property type="entry name" value="HTH_Fis"/>
</dbReference>
<dbReference type="Gene3D" id="3.40.50.300">
    <property type="entry name" value="P-loop containing nucleotide triphosphate hydrolases"/>
    <property type="match status" value="1"/>
</dbReference>
<dbReference type="InterPro" id="IPR011006">
    <property type="entry name" value="CheY-like_superfamily"/>
</dbReference>
<comment type="caution">
    <text evidence="11">The sequence shown here is derived from an EMBL/GenBank/DDBJ whole genome shotgun (WGS) entry which is preliminary data.</text>
</comment>
<evidence type="ECO:0000256" key="4">
    <source>
        <dbReference type="ARBA" id="ARBA00023015"/>
    </source>
</evidence>
<dbReference type="PROSITE" id="PS00676">
    <property type="entry name" value="SIGMA54_INTERACT_2"/>
    <property type="match status" value="1"/>
</dbReference>
<evidence type="ECO:0000259" key="10">
    <source>
        <dbReference type="PROSITE" id="PS50110"/>
    </source>
</evidence>
<dbReference type="Gene3D" id="3.40.50.2300">
    <property type="match status" value="1"/>
</dbReference>
<dbReference type="SMART" id="SM00448">
    <property type="entry name" value="REC"/>
    <property type="match status" value="1"/>
</dbReference>